<sequence>MSRLPVAPRPFRDELLSSWLARVACRYGLSAEELAGHFNAGQTPSLPLPIDDCAPAADRTGEWAAACGVDPDRLRRLSLNQRYPRRPRPWYASQGPEWAPSLGSPPVCAACFDDDHAAGRDAYLRAHWQLAELCVCPRHGRLFHDRCTCCHQPLSLGFRMRAGYARPVCNHCEGALTERGGEGGRSPDSALVGVALVLQERITVGVDRDDHDRERYERAFATLWAPLDDPAAARPALALWLGAAGWRCPYDASHAVGAEAPLGRLPIRWRFITLLALDDVFGIEPRKDGTLSELAARLSRRAAPRHRQIPSRSPPIQAQQRSSAEYERLARQILAHPAWIAAEVLPRRKQERLRARLIDAALSVEAAL</sequence>
<feature type="region of interest" description="Disordered" evidence="1">
    <location>
        <begin position="302"/>
        <end position="321"/>
    </location>
</feature>
<accession>A0A974PUC4</accession>
<evidence type="ECO:0000256" key="1">
    <source>
        <dbReference type="SAM" id="MobiDB-lite"/>
    </source>
</evidence>
<dbReference type="InterPro" id="IPR009492">
    <property type="entry name" value="TniQ"/>
</dbReference>
<feature type="compositionally biased region" description="Polar residues" evidence="1">
    <location>
        <begin position="310"/>
        <end position="321"/>
    </location>
</feature>
<dbReference type="EMBL" id="CP063363">
    <property type="protein sequence ID" value="QRG09958.1"/>
    <property type="molecule type" value="Genomic_DNA"/>
</dbReference>
<evidence type="ECO:0000313" key="3">
    <source>
        <dbReference type="EMBL" id="QRG09958.1"/>
    </source>
</evidence>
<reference evidence="3 4" key="1">
    <citation type="submission" date="2020-10" db="EMBL/GenBank/DDBJ databases">
        <title>Degradation of 1,4-Dioxane by Xanthobacter sp. YN2, via a Novel Group-2 Soluble Di-Iron Monooxygenase.</title>
        <authorList>
            <person name="Ma F."/>
            <person name="Wang Y."/>
            <person name="Yang J."/>
            <person name="Guo H."/>
            <person name="Su D."/>
            <person name="Yu L."/>
        </authorList>
    </citation>
    <scope>NUCLEOTIDE SEQUENCE [LARGE SCALE GENOMIC DNA]</scope>
    <source>
        <strain evidence="3 4">YN2</strain>
        <plasmid evidence="3 4">unnamed1</plasmid>
    </source>
</reference>
<dbReference type="AlphaFoldDB" id="A0A974PUC4"/>
<gene>
    <name evidence="3" type="ORF">EZH22_29880</name>
</gene>
<dbReference type="RefSeq" id="WP_203196862.1">
    <property type="nucleotide sequence ID" value="NZ_CP063363.1"/>
</dbReference>
<geneLocation type="plasmid" evidence="3 4">
    <name>unnamed1</name>
</geneLocation>
<protein>
    <submittedName>
        <fullName evidence="3">TniQ family protein</fullName>
    </submittedName>
</protein>
<feature type="domain" description="TniQ" evidence="2">
    <location>
        <begin position="5"/>
        <end position="141"/>
    </location>
</feature>
<evidence type="ECO:0000313" key="4">
    <source>
        <dbReference type="Proteomes" id="UP000596427"/>
    </source>
</evidence>
<proteinExistence type="predicted"/>
<keyword evidence="4" id="KW-1185">Reference proteome</keyword>
<keyword evidence="3" id="KW-0614">Plasmid</keyword>
<name>A0A974PUC4_9HYPH</name>
<dbReference type="Pfam" id="PF06527">
    <property type="entry name" value="TniQ"/>
    <property type="match status" value="1"/>
</dbReference>
<evidence type="ECO:0000259" key="2">
    <source>
        <dbReference type="Pfam" id="PF06527"/>
    </source>
</evidence>
<organism evidence="3 4">
    <name type="scientific">Xanthobacter dioxanivorans</name>
    <dbReference type="NCBI Taxonomy" id="2528964"/>
    <lineage>
        <taxon>Bacteria</taxon>
        <taxon>Pseudomonadati</taxon>
        <taxon>Pseudomonadota</taxon>
        <taxon>Alphaproteobacteria</taxon>
        <taxon>Hyphomicrobiales</taxon>
        <taxon>Xanthobacteraceae</taxon>
        <taxon>Xanthobacter</taxon>
    </lineage>
</organism>
<dbReference type="Proteomes" id="UP000596427">
    <property type="component" value="Plasmid unnamed1"/>
</dbReference>
<dbReference type="KEGG" id="xdi:EZH22_29880"/>